<protein>
    <submittedName>
        <fullName evidence="3">DUF5723 family protein</fullName>
    </submittedName>
</protein>
<reference evidence="3 4" key="1">
    <citation type="submission" date="2024-04" db="EMBL/GenBank/DDBJ databases">
        <title>Flavobacterium sp. DGU99 16S ribosomal RNA gene Genome sequencing and assembly.</title>
        <authorList>
            <person name="Park S."/>
        </authorList>
    </citation>
    <scope>NUCLEOTIDE SEQUENCE [LARGE SCALE GENOMIC DNA]</scope>
    <source>
        <strain evidence="3 4">DGU99</strain>
    </source>
</reference>
<dbReference type="Proteomes" id="UP001398556">
    <property type="component" value="Unassembled WGS sequence"/>
</dbReference>
<comment type="caution">
    <text evidence="3">The sequence shown here is derived from an EMBL/GenBank/DDBJ whole genome shotgun (WGS) entry which is preliminary data.</text>
</comment>
<feature type="domain" description="DUF5723" evidence="2">
    <location>
        <begin position="38"/>
        <end position="434"/>
    </location>
</feature>
<feature type="chain" id="PRO_5046513244" evidence="1">
    <location>
        <begin position="19"/>
        <end position="468"/>
    </location>
</feature>
<evidence type="ECO:0000259" key="2">
    <source>
        <dbReference type="Pfam" id="PF18990"/>
    </source>
</evidence>
<name>A0ABU9HQ14_9FLAO</name>
<dbReference type="RefSeq" id="WP_341701227.1">
    <property type="nucleotide sequence ID" value="NZ_JBBYHU010000031.1"/>
</dbReference>
<gene>
    <name evidence="3" type="ORF">AAEO59_13245</name>
</gene>
<evidence type="ECO:0000313" key="3">
    <source>
        <dbReference type="EMBL" id="MEL1242020.1"/>
    </source>
</evidence>
<evidence type="ECO:0000256" key="1">
    <source>
        <dbReference type="SAM" id="SignalP"/>
    </source>
</evidence>
<sequence length="468" mass="52671">MRKGFLFLLLMVVANCFSQNKQVLYNLTSVPQSMMLNPGADFKYRFYVGVPFLSGFSVKVGSSGFSAYDLFANNGVDFNEKLRKVVYSSTRNDHAAINEQIELFNAGVKLGDWLENKGYLSFGMYQEFDFWSYMPKDLAILALDGNQNYIGKSFDLSDLSVKAEVLSVLHVGYHKNVSDNLIVGARGKIYFSGFNATSTNNSGYILTRPSNTTMYEQIVSSNLTLNTSGISKYIADDYNGDAAADIQKQLLFGGDMGLGFDLGFTYYPKKNTQITASILDVGFVRHNKDVENYTYKGYYKYEGINPGFSGNDDPDGVYSDFNEAVKRDTLYNNYTTWRPVKLNASYQYSYGVNRDEDCVCEAGEKPFKNAVGAQLFIMSTPRLPITALTGFYQRNISNKLQLKATYTLDSYSYTNVGLGLSARLGAFNMYFMGDNLLGYRDLSKVRSLSLQFGFNFIFKDRNEPPNKY</sequence>
<dbReference type="Pfam" id="PF18990">
    <property type="entry name" value="DUF5723"/>
    <property type="match status" value="1"/>
</dbReference>
<keyword evidence="4" id="KW-1185">Reference proteome</keyword>
<evidence type="ECO:0000313" key="4">
    <source>
        <dbReference type="Proteomes" id="UP001398556"/>
    </source>
</evidence>
<feature type="signal peptide" evidence="1">
    <location>
        <begin position="1"/>
        <end position="18"/>
    </location>
</feature>
<accession>A0ABU9HQ14</accession>
<dbReference type="InterPro" id="IPR043781">
    <property type="entry name" value="DUF5723"/>
</dbReference>
<keyword evidence="1" id="KW-0732">Signal</keyword>
<organism evidence="3 4">
    <name type="scientific">Flavobacterium flavipallidum</name>
    <dbReference type="NCBI Taxonomy" id="3139140"/>
    <lineage>
        <taxon>Bacteria</taxon>
        <taxon>Pseudomonadati</taxon>
        <taxon>Bacteroidota</taxon>
        <taxon>Flavobacteriia</taxon>
        <taxon>Flavobacteriales</taxon>
        <taxon>Flavobacteriaceae</taxon>
        <taxon>Flavobacterium</taxon>
    </lineage>
</organism>
<proteinExistence type="predicted"/>
<dbReference type="EMBL" id="JBBYHU010000031">
    <property type="protein sequence ID" value="MEL1242020.1"/>
    <property type="molecule type" value="Genomic_DNA"/>
</dbReference>